<reference evidence="1 2" key="1">
    <citation type="submission" date="2016-10" db="EMBL/GenBank/DDBJ databases">
        <authorList>
            <person name="de Groot N.N."/>
        </authorList>
    </citation>
    <scope>NUCLEOTIDE SEQUENCE [LARGE SCALE GENOMIC DNA]</scope>
    <source>
        <strain evidence="1 2">CBS 141442</strain>
    </source>
</reference>
<keyword evidence="2" id="KW-1185">Reference proteome</keyword>
<dbReference type="AlphaFoldDB" id="A0A1L0DMJ7"/>
<protein>
    <submittedName>
        <fullName evidence="1">CIC11C00000000036</fullName>
    </submittedName>
</protein>
<gene>
    <name evidence="1" type="ORF">SAMEA4029010_CIC11G00000000036</name>
</gene>
<evidence type="ECO:0000313" key="2">
    <source>
        <dbReference type="Proteomes" id="UP000182334"/>
    </source>
</evidence>
<name>A0A1L0DMJ7_9ASCO</name>
<dbReference type="Proteomes" id="UP000182334">
    <property type="component" value="Chromosome VII"/>
</dbReference>
<proteinExistence type="predicted"/>
<evidence type="ECO:0000313" key="1">
    <source>
        <dbReference type="EMBL" id="SGZ57804.1"/>
    </source>
</evidence>
<sequence>MLSSSHISGSRNAREEGADVEAMKRLQRMAKLPFQVVKLLPELLLMSIRKRKKPQKLLRAKDRIFAVVFAAKRSKILFLAPFSFFRTKLG</sequence>
<organism evidence="1 2">
    <name type="scientific">Sungouiella intermedia</name>
    <dbReference type="NCBI Taxonomy" id="45354"/>
    <lineage>
        <taxon>Eukaryota</taxon>
        <taxon>Fungi</taxon>
        <taxon>Dikarya</taxon>
        <taxon>Ascomycota</taxon>
        <taxon>Saccharomycotina</taxon>
        <taxon>Pichiomycetes</taxon>
        <taxon>Metschnikowiaceae</taxon>
        <taxon>Sungouiella</taxon>
    </lineage>
</organism>
<accession>A0A1L0DMJ7</accession>
<dbReference type="EMBL" id="LT635762">
    <property type="protein sequence ID" value="SGZ57804.1"/>
    <property type="molecule type" value="Genomic_DNA"/>
</dbReference>